<dbReference type="Pfam" id="PF11885">
    <property type="entry name" value="DUF3405"/>
    <property type="match status" value="1"/>
</dbReference>
<dbReference type="STRING" id="1890364.A0A2P6NNZ4"/>
<dbReference type="InParanoid" id="A0A2P6NNZ4"/>
<gene>
    <name evidence="1" type="ORF">PROFUN_06508</name>
</gene>
<protein>
    <submittedName>
        <fullName evidence="1">Uncharacterized protein</fullName>
    </submittedName>
</protein>
<accession>A0A2P6NNZ4</accession>
<sequence>MSEWIRNDLKSQFGDSCWTYLERFSGYGETENMMHLNSLLLDRMNQTSQRQTVLFRTDHRHALTPDATLHLQALLVESAINSTMDFHIVMDVGDRPLTEKEFQKLKEEKMPPQFWPFIIQMDTDTVRRDYPLFRSNWEDGHAQLSLVARTIIPQYDFYWLVENDVRLVGREVKRQWAETERVGWPDVVNFNFVGPSDRRWAHYCNIDSPYNGLNFLTGWSRRIMDDIKQWTTSHPFPCNIECVPNTLALRSNRTLFVAEIPQVAMNYAPKDMHDNGGTKNTFSWKGVAKYYWREFRDEGKCFKFTFVHPVKHDV</sequence>
<dbReference type="InterPro" id="IPR021822">
    <property type="entry name" value="DUF3405"/>
</dbReference>
<name>A0A2P6NNZ4_9EUKA</name>
<dbReference type="OrthoDB" id="5350757at2759"/>
<dbReference type="Proteomes" id="UP000241769">
    <property type="component" value="Unassembled WGS sequence"/>
</dbReference>
<keyword evidence="2" id="KW-1185">Reference proteome</keyword>
<organism evidence="1 2">
    <name type="scientific">Planoprotostelium fungivorum</name>
    <dbReference type="NCBI Taxonomy" id="1890364"/>
    <lineage>
        <taxon>Eukaryota</taxon>
        <taxon>Amoebozoa</taxon>
        <taxon>Evosea</taxon>
        <taxon>Variosea</taxon>
        <taxon>Cavosteliida</taxon>
        <taxon>Cavosteliaceae</taxon>
        <taxon>Planoprotostelium</taxon>
    </lineage>
</organism>
<proteinExistence type="predicted"/>
<reference evidence="1 2" key="1">
    <citation type="journal article" date="2018" name="Genome Biol. Evol.">
        <title>Multiple Roots of Fruiting Body Formation in Amoebozoa.</title>
        <authorList>
            <person name="Hillmann F."/>
            <person name="Forbes G."/>
            <person name="Novohradska S."/>
            <person name="Ferling I."/>
            <person name="Riege K."/>
            <person name="Groth M."/>
            <person name="Westermann M."/>
            <person name="Marz M."/>
            <person name="Spaller T."/>
            <person name="Winckler T."/>
            <person name="Schaap P."/>
            <person name="Glockner G."/>
        </authorList>
    </citation>
    <scope>NUCLEOTIDE SEQUENCE [LARGE SCALE GENOMIC DNA]</scope>
    <source>
        <strain evidence="1 2">Jena</strain>
    </source>
</reference>
<evidence type="ECO:0000313" key="1">
    <source>
        <dbReference type="EMBL" id="PRP85674.1"/>
    </source>
</evidence>
<dbReference type="EMBL" id="MDYQ01000041">
    <property type="protein sequence ID" value="PRP85674.1"/>
    <property type="molecule type" value="Genomic_DNA"/>
</dbReference>
<comment type="caution">
    <text evidence="1">The sequence shown here is derived from an EMBL/GenBank/DDBJ whole genome shotgun (WGS) entry which is preliminary data.</text>
</comment>
<dbReference type="AlphaFoldDB" id="A0A2P6NNZ4"/>
<evidence type="ECO:0000313" key="2">
    <source>
        <dbReference type="Proteomes" id="UP000241769"/>
    </source>
</evidence>